<gene>
    <name evidence="1" type="ORF">F4553_006311</name>
</gene>
<name>A0A841BUT9_9ACTN</name>
<dbReference type="InterPro" id="IPR003615">
    <property type="entry name" value="HNH_nuc"/>
</dbReference>
<dbReference type="AlphaFoldDB" id="A0A841BUT9"/>
<dbReference type="Proteomes" id="UP000587527">
    <property type="component" value="Unassembled WGS sequence"/>
</dbReference>
<accession>A0A841BUT9</accession>
<dbReference type="Gene3D" id="1.10.30.50">
    <property type="match status" value="1"/>
</dbReference>
<keyword evidence="2" id="KW-1185">Reference proteome</keyword>
<dbReference type="RefSeq" id="WP_184843167.1">
    <property type="nucleotide sequence ID" value="NZ_JACHMN010000003.1"/>
</dbReference>
<organism evidence="1 2">
    <name type="scientific">Allocatelliglobosispora scoriae</name>
    <dbReference type="NCBI Taxonomy" id="643052"/>
    <lineage>
        <taxon>Bacteria</taxon>
        <taxon>Bacillati</taxon>
        <taxon>Actinomycetota</taxon>
        <taxon>Actinomycetes</taxon>
        <taxon>Micromonosporales</taxon>
        <taxon>Micromonosporaceae</taxon>
        <taxon>Allocatelliglobosispora</taxon>
    </lineage>
</organism>
<dbReference type="EMBL" id="JACHMN010000003">
    <property type="protein sequence ID" value="MBB5872877.1"/>
    <property type="molecule type" value="Genomic_DNA"/>
</dbReference>
<evidence type="ECO:0000313" key="1">
    <source>
        <dbReference type="EMBL" id="MBB5872877.1"/>
    </source>
</evidence>
<protein>
    <submittedName>
        <fullName evidence="1">Uncharacterized protein (TIGR02646 family)</fullName>
    </submittedName>
</protein>
<proteinExistence type="predicted"/>
<dbReference type="CDD" id="cd00085">
    <property type="entry name" value="HNHc"/>
    <property type="match status" value="1"/>
</dbReference>
<reference evidence="1 2" key="1">
    <citation type="submission" date="2020-08" db="EMBL/GenBank/DDBJ databases">
        <title>Sequencing the genomes of 1000 actinobacteria strains.</title>
        <authorList>
            <person name="Klenk H.-P."/>
        </authorList>
    </citation>
    <scope>NUCLEOTIDE SEQUENCE [LARGE SCALE GENOMIC DNA]</scope>
    <source>
        <strain evidence="1 2">DSM 45362</strain>
    </source>
</reference>
<sequence length="247" mass="27505">MRRISRFALPQAALVKLSSNTEEIRRLPPGKQRADRAVALWKRLPIGTKRSIQGVLAAMSTGLQRCMYCEDGQGTDIEHFRPKSAYPLHAFVWGNYLLACSHCNSNHKRTAFPLDADGTPLLIDPTVDDPVEHMALSPSTGLFEARDAKGTATIAVCGLNRDVCASGRQDAWVSLSQLAIRYAMLRDRDPASSHAEEILRAVRRYPFQSVRVHMVEILKSPRAARLLVQPETRQAFERYPELAGLSA</sequence>
<comment type="caution">
    <text evidence="1">The sequence shown here is derived from an EMBL/GenBank/DDBJ whole genome shotgun (WGS) entry which is preliminary data.</text>
</comment>
<evidence type="ECO:0000313" key="2">
    <source>
        <dbReference type="Proteomes" id="UP000587527"/>
    </source>
</evidence>